<reference evidence="2" key="1">
    <citation type="submission" date="2022-05" db="EMBL/GenBank/DDBJ databases">
        <authorList>
            <person name="Pankratov T."/>
        </authorList>
    </citation>
    <scope>NUCLEOTIDE SEQUENCE</scope>
    <source>
        <strain evidence="2">BP6-180914</strain>
    </source>
</reference>
<dbReference type="Proteomes" id="UP001165667">
    <property type="component" value="Unassembled WGS sequence"/>
</dbReference>
<comment type="caution">
    <text evidence="2">The sequence shown here is derived from an EMBL/GenBank/DDBJ whole genome shotgun (WGS) entry which is preliminary data.</text>
</comment>
<keyword evidence="3" id="KW-1185">Reference proteome</keyword>
<dbReference type="RefSeq" id="WP_282586212.1">
    <property type="nucleotide sequence ID" value="NZ_JAMOIM010000011.1"/>
</dbReference>
<dbReference type="EMBL" id="JAMOIM010000011">
    <property type="protein sequence ID" value="MCW6509844.1"/>
    <property type="molecule type" value="Genomic_DNA"/>
</dbReference>
<evidence type="ECO:0000313" key="3">
    <source>
        <dbReference type="Proteomes" id="UP001165667"/>
    </source>
</evidence>
<gene>
    <name evidence="2" type="ORF">M8523_17645</name>
</gene>
<protein>
    <submittedName>
        <fullName evidence="2">Uncharacterized protein</fullName>
    </submittedName>
</protein>
<proteinExistence type="predicted"/>
<accession>A0AA42CJT9</accession>
<evidence type="ECO:0000256" key="1">
    <source>
        <dbReference type="SAM" id="Phobius"/>
    </source>
</evidence>
<name>A0AA42CJT9_9HYPH</name>
<dbReference type="AlphaFoldDB" id="A0AA42CJT9"/>
<evidence type="ECO:0000313" key="2">
    <source>
        <dbReference type="EMBL" id="MCW6509844.1"/>
    </source>
</evidence>
<keyword evidence="1" id="KW-0472">Membrane</keyword>
<keyword evidence="1" id="KW-1133">Transmembrane helix</keyword>
<organism evidence="2 3">
    <name type="scientific">Lichenifustis flavocetrariae</name>
    <dbReference type="NCBI Taxonomy" id="2949735"/>
    <lineage>
        <taxon>Bacteria</taxon>
        <taxon>Pseudomonadati</taxon>
        <taxon>Pseudomonadota</taxon>
        <taxon>Alphaproteobacteria</taxon>
        <taxon>Hyphomicrobiales</taxon>
        <taxon>Lichenihabitantaceae</taxon>
        <taxon>Lichenifustis</taxon>
    </lineage>
</organism>
<sequence>MKPNLFDQPTADEQFYARAFAIMVGPGRKVASVMQVCNLLYWLAMIGALAWLFSQVIDRTPPVTIRSARLVNATVAAGDPVRVEYDLRRSRTCQTDVSWAIFDGLQEVHRFGPVQVDAAGNPGADTMVRAWPTPINAAPGPGRLRVTLSFECPGNYLQAVYPVVMVLDDVGFLIDEPHRR</sequence>
<feature type="transmembrane region" description="Helical" evidence="1">
    <location>
        <begin position="39"/>
        <end position="57"/>
    </location>
</feature>
<keyword evidence="1" id="KW-0812">Transmembrane</keyword>